<dbReference type="Proteomes" id="UP000182725">
    <property type="component" value="Unassembled WGS sequence"/>
</dbReference>
<dbReference type="RefSeq" id="WP_074712113.1">
    <property type="nucleotide sequence ID" value="NZ_FNTV01000001.1"/>
</dbReference>
<sequence>MAQKNKKSRFGNPAKAAADAAARGKTAAPTADMRLERAMESLSPGFVAWLESQSRPDKSIDMSLMILDDFFDMYRIIEPQTDPTALVPAAVQEVMEVTAHANPLGVLSLRGGVRDYVNYLAHAKLWTGTAEDLPAVQAELTRTDGANEAGGYEDGVVDVDNYEFADVYIPELTQQETLDTVLNTPLWKNAMALLDWIADGKDVTEHNTLVDHEGGAAALSHSGLGLMSAATAFTTPEEYRAARLSLYWDMLDVAGLITIKDSLAYVTKPAVDSSGDEEDVIETMRELIGLFIFTVTLAGTEELDVEYWQLEMTDWLVQCSSEYPPEAEPLIQALVDPDTVHPDILAAAQNIAQWADEGLVTVGEFIEVPPAFRADVFDMLSDDLPINAVGPGATQLP</sequence>
<evidence type="ECO:0000313" key="2">
    <source>
        <dbReference type="EMBL" id="SEE85240.1"/>
    </source>
</evidence>
<dbReference type="EMBL" id="FNTV01000001">
    <property type="protein sequence ID" value="SEE85240.1"/>
    <property type="molecule type" value="Genomic_DNA"/>
</dbReference>
<proteinExistence type="predicted"/>
<feature type="region of interest" description="Disordered" evidence="1">
    <location>
        <begin position="1"/>
        <end position="29"/>
    </location>
</feature>
<name>A0A1H5M7W1_9MICC</name>
<gene>
    <name evidence="2" type="ORF">SAMN04489740_2788</name>
</gene>
<feature type="compositionally biased region" description="Low complexity" evidence="1">
    <location>
        <begin position="13"/>
        <end position="29"/>
    </location>
</feature>
<evidence type="ECO:0000256" key="1">
    <source>
        <dbReference type="SAM" id="MobiDB-lite"/>
    </source>
</evidence>
<dbReference type="AlphaFoldDB" id="A0A1H5M7W1"/>
<accession>A0A1H5M7W1</accession>
<reference evidence="2 3" key="1">
    <citation type="submission" date="2016-10" db="EMBL/GenBank/DDBJ databases">
        <authorList>
            <person name="de Groot N.N."/>
        </authorList>
    </citation>
    <scope>NUCLEOTIDE SEQUENCE [LARGE SCALE GENOMIC DNA]</scope>
    <source>
        <strain evidence="2 3">DSM 22274</strain>
    </source>
</reference>
<protein>
    <submittedName>
        <fullName evidence="2">Uncharacterized protein</fullName>
    </submittedName>
</protein>
<organism evidence="2 3">
    <name type="scientific">Arthrobacter alpinus</name>
    <dbReference type="NCBI Taxonomy" id="656366"/>
    <lineage>
        <taxon>Bacteria</taxon>
        <taxon>Bacillati</taxon>
        <taxon>Actinomycetota</taxon>
        <taxon>Actinomycetes</taxon>
        <taxon>Micrococcales</taxon>
        <taxon>Micrococcaceae</taxon>
        <taxon>Arthrobacter</taxon>
    </lineage>
</organism>
<evidence type="ECO:0000313" key="3">
    <source>
        <dbReference type="Proteomes" id="UP000182725"/>
    </source>
</evidence>